<feature type="compositionally biased region" description="Basic and acidic residues" evidence="4">
    <location>
        <begin position="31"/>
        <end position="40"/>
    </location>
</feature>
<proteinExistence type="predicted"/>
<organism evidence="5 6">
    <name type="scientific">Aspergillus terreus</name>
    <dbReference type="NCBI Taxonomy" id="33178"/>
    <lineage>
        <taxon>Eukaryota</taxon>
        <taxon>Fungi</taxon>
        <taxon>Dikarya</taxon>
        <taxon>Ascomycota</taxon>
        <taxon>Pezizomycotina</taxon>
        <taxon>Eurotiomycetes</taxon>
        <taxon>Eurotiomycetidae</taxon>
        <taxon>Eurotiales</taxon>
        <taxon>Aspergillaceae</taxon>
        <taxon>Aspergillus</taxon>
        <taxon>Aspergillus subgen. Circumdati</taxon>
    </lineage>
</organism>
<sequence>MPRPRRSNRGAVAKYTDDPFEVAGVSEESDTEARVSDPKKKTPAHTDNYSDEEFEAPNTEEEADDDQEESSEEIIPENDDDNEPGSEEIEDATPRKLLVTAAARVRTPKKLAADGSGALKDNGPHSRGVWNPVDHLGKLITLQMSFSVDEKSLLSVLYARDRWAKGLDSALPTRSSLNDDRAIPTYTYGPTFGVEPDELKTEQTHGWDWYYTDDVGGRFSKRQRLEPLEEEEARRVYLPRPRKEHAVFMGPTDNQKKFTLGQHDSVNYGEAWKESKSKSSATGTERTKQRQGWLLNLGQKVQCMAWAPNHSGITQYLALVTPISEEQKEEYSNPVRDAGAPAFRPSAPYPCALQLWSFKALRGSSLTKALDMNSPPQLRLGLCTSWGDLRRMAWCPISRASRDEDDEDSLKTIGLLAGLWGDGYLRVLDIKTNRDPKSTEFYKVHTPAFEAKPPSTLCTCLEWLSPTDIAVGCANGFVAIWSIIPSDAPSTNPLPYFFEPIHSTYVLSITSAYPTHSHLLATTSMDGETRMISITDPHKDVVDTPRMRMGSPHLSYSPILQSFLSSDENDFVRLITVRRFFSTTAIAKFPSTISAHAPSSSWHPSALFGCTGGAVIATNPLRRILHSKAKQWQQTWFTHEWVRGQETDSPGTSRFFDGYRAESTSLLRNMIGDPRVVNGVMMITIYEEGTHVTSLCWNPNQTCAGWASAGLGCGLVRIEDLAID</sequence>
<evidence type="ECO:0000313" key="5">
    <source>
        <dbReference type="EMBL" id="GFF15423.1"/>
    </source>
</evidence>
<comment type="subcellular location">
    <subcellularLocation>
        <location evidence="1">Nucleus</location>
    </subcellularLocation>
</comment>
<evidence type="ECO:0000256" key="2">
    <source>
        <dbReference type="ARBA" id="ARBA00023163"/>
    </source>
</evidence>
<keyword evidence="3" id="KW-0539">Nucleus</keyword>
<dbReference type="GO" id="GO:0000127">
    <property type="term" value="C:transcription factor TFIIIC complex"/>
    <property type="evidence" value="ECO:0007669"/>
    <property type="project" value="TreeGrafter"/>
</dbReference>
<feature type="region of interest" description="Disordered" evidence="4">
    <location>
        <begin position="270"/>
        <end position="289"/>
    </location>
</feature>
<evidence type="ECO:0000256" key="4">
    <source>
        <dbReference type="SAM" id="MobiDB-lite"/>
    </source>
</evidence>
<accession>A0A5M3YU18</accession>
<gene>
    <name evidence="5" type="ORF">ATEIFO6365_0004054200</name>
</gene>
<evidence type="ECO:0000256" key="3">
    <source>
        <dbReference type="ARBA" id="ARBA00023242"/>
    </source>
</evidence>
<dbReference type="GO" id="GO:0005634">
    <property type="term" value="C:nucleus"/>
    <property type="evidence" value="ECO:0007669"/>
    <property type="project" value="UniProtKB-SubCell"/>
</dbReference>
<dbReference type="Proteomes" id="UP000452235">
    <property type="component" value="Unassembled WGS sequence"/>
</dbReference>
<feature type="region of interest" description="Disordered" evidence="4">
    <location>
        <begin position="1"/>
        <end position="96"/>
    </location>
</feature>
<name>A0A5M3YU18_ASPTE</name>
<dbReference type="OrthoDB" id="4703at2759"/>
<reference evidence="5 6" key="1">
    <citation type="submission" date="2020-01" db="EMBL/GenBank/DDBJ databases">
        <title>Aspergillus terreus IFO 6365 whole genome shotgun sequence.</title>
        <authorList>
            <person name="Kanamasa S."/>
            <person name="Takahashi H."/>
        </authorList>
    </citation>
    <scope>NUCLEOTIDE SEQUENCE [LARGE SCALE GENOMIC DNA]</scope>
    <source>
        <strain evidence="5 6">IFO 6365</strain>
    </source>
</reference>
<dbReference type="SUPFAM" id="SSF50978">
    <property type="entry name" value="WD40 repeat-like"/>
    <property type="match status" value="1"/>
</dbReference>
<dbReference type="PANTHER" id="PTHR15052">
    <property type="entry name" value="RNA POLYMERASE III TRANSCRIPTION INITIATION FACTOR COMPLEX SUBUNIT"/>
    <property type="match status" value="1"/>
</dbReference>
<dbReference type="Gene3D" id="2.130.10.10">
    <property type="entry name" value="YVTN repeat-like/Quinoprotein amine dehydrogenase"/>
    <property type="match status" value="1"/>
</dbReference>
<dbReference type="VEuPathDB" id="FungiDB:ATEG_04572"/>
<feature type="compositionally biased region" description="Acidic residues" evidence="4">
    <location>
        <begin position="49"/>
        <end position="91"/>
    </location>
</feature>
<dbReference type="PANTHER" id="PTHR15052:SF2">
    <property type="entry name" value="GENERAL TRANSCRIPTION FACTOR 3C POLYPEPTIDE 2"/>
    <property type="match status" value="1"/>
</dbReference>
<evidence type="ECO:0000256" key="1">
    <source>
        <dbReference type="ARBA" id="ARBA00004123"/>
    </source>
</evidence>
<keyword evidence="6" id="KW-1185">Reference proteome</keyword>
<keyword evidence="2" id="KW-0804">Transcription</keyword>
<dbReference type="AlphaFoldDB" id="A0A5M3YU18"/>
<dbReference type="InterPro" id="IPR052416">
    <property type="entry name" value="GTF3C_component"/>
</dbReference>
<dbReference type="InterPro" id="IPR036322">
    <property type="entry name" value="WD40_repeat_dom_sf"/>
</dbReference>
<protein>
    <submittedName>
        <fullName evidence="5">Transcription factor TFIIIC complex subunit Tfc6</fullName>
    </submittedName>
</protein>
<evidence type="ECO:0000313" key="6">
    <source>
        <dbReference type="Proteomes" id="UP000452235"/>
    </source>
</evidence>
<comment type="caution">
    <text evidence="5">The sequence shown here is derived from an EMBL/GenBank/DDBJ whole genome shotgun (WGS) entry which is preliminary data.</text>
</comment>
<dbReference type="EMBL" id="BLJY01000004">
    <property type="protein sequence ID" value="GFF15423.1"/>
    <property type="molecule type" value="Genomic_DNA"/>
</dbReference>
<dbReference type="GO" id="GO:0006383">
    <property type="term" value="P:transcription by RNA polymerase III"/>
    <property type="evidence" value="ECO:0007669"/>
    <property type="project" value="TreeGrafter"/>
</dbReference>
<dbReference type="InterPro" id="IPR015943">
    <property type="entry name" value="WD40/YVTN_repeat-like_dom_sf"/>
</dbReference>